<dbReference type="Pfam" id="PF17957">
    <property type="entry name" value="Big_7"/>
    <property type="match status" value="1"/>
</dbReference>
<dbReference type="AlphaFoldDB" id="A0A1F4SEZ9"/>
<evidence type="ECO:0000313" key="1">
    <source>
        <dbReference type="EMBL" id="OGC18994.1"/>
    </source>
</evidence>
<proteinExistence type="predicted"/>
<accession>A0A1F4SEZ9</accession>
<name>A0A1F4SEZ9_UNCSA</name>
<comment type="caution">
    <text evidence="1">The sequence shown here is derived from an EMBL/GenBank/DDBJ whole genome shotgun (WGS) entry which is preliminary data.</text>
</comment>
<evidence type="ECO:0000313" key="2">
    <source>
        <dbReference type="Proteomes" id="UP000178417"/>
    </source>
</evidence>
<dbReference type="Gene3D" id="2.60.40.4070">
    <property type="match status" value="1"/>
</dbReference>
<evidence type="ECO:0008006" key="3">
    <source>
        <dbReference type="Google" id="ProtNLM"/>
    </source>
</evidence>
<dbReference type="EMBL" id="MEUB01000063">
    <property type="protein sequence ID" value="OGC18994.1"/>
    <property type="molecule type" value="Genomic_DNA"/>
</dbReference>
<organism evidence="1 2">
    <name type="scientific">candidate division WOR-1 bacterium RIFOXYB2_FULL_37_13</name>
    <dbReference type="NCBI Taxonomy" id="1802579"/>
    <lineage>
        <taxon>Bacteria</taxon>
        <taxon>Bacillati</taxon>
        <taxon>Saganbacteria</taxon>
    </lineage>
</organism>
<gene>
    <name evidence="1" type="ORF">A2310_06390</name>
</gene>
<protein>
    <recommendedName>
        <fullName evidence="3">FlgD Ig-like domain-containing protein</fullName>
    </recommendedName>
</protein>
<dbReference type="STRING" id="1802579.A2310_06390"/>
<dbReference type="Proteomes" id="UP000178417">
    <property type="component" value="Unassembled WGS sequence"/>
</dbReference>
<reference evidence="1 2" key="1">
    <citation type="journal article" date="2016" name="Nat. Commun.">
        <title>Thousands of microbial genomes shed light on interconnected biogeochemical processes in an aquifer system.</title>
        <authorList>
            <person name="Anantharaman K."/>
            <person name="Brown C.T."/>
            <person name="Hug L.A."/>
            <person name="Sharon I."/>
            <person name="Castelle C.J."/>
            <person name="Probst A.J."/>
            <person name="Thomas B.C."/>
            <person name="Singh A."/>
            <person name="Wilkins M.J."/>
            <person name="Karaoz U."/>
            <person name="Brodie E.L."/>
            <person name="Williams K.H."/>
            <person name="Hubbard S.S."/>
            <person name="Banfield J.F."/>
        </authorList>
    </citation>
    <scope>NUCLEOTIDE SEQUENCE [LARGE SCALE GENOMIC DNA]</scope>
</reference>
<dbReference type="InterPro" id="IPR013783">
    <property type="entry name" value="Ig-like_fold"/>
</dbReference>
<sequence>MKAICKSTYNEVRNNAQKGSLAALLFLGENVNLNKILIIIFICATILTGYKAYAQDTTSPIPFLITYPYDGTEITSTTFAWSASADDVGITGYELYINGELKASVDSSTLYVTLNESFSDGSYKLYVLTKDYSGNKTKTPEITVYANTIAPAIKIYIDNEEIPAGSSIRRMPLVTVAITDVTGIDKNSIKLAIDDKIVAASIQAQDSSSQHPSDCALSYKIETPLSAGTHTIKVEAADQFGSKNISVLGQLEAKEVVTLSGTPINYPNPFKPKHGQSTKIAYSLSNDASITIYIYDINGQMTKRMALSPGGETSPGTGSGGRQGYNEVIWDGKTDYGNIVGNGAYIYFVVSAEKIVGNGQLAVYD</sequence>
<dbReference type="Gene3D" id="2.60.40.10">
    <property type="entry name" value="Immunoglobulins"/>
    <property type="match status" value="1"/>
</dbReference>